<protein>
    <submittedName>
        <fullName evidence="1">Uncharacterized protein</fullName>
    </submittedName>
</protein>
<dbReference type="AlphaFoldDB" id="A0AAV4PLH0"/>
<keyword evidence="2" id="KW-1185">Reference proteome</keyword>
<proteinExistence type="predicted"/>
<comment type="caution">
    <text evidence="1">The sequence shown here is derived from an EMBL/GenBank/DDBJ whole genome shotgun (WGS) entry which is preliminary data.</text>
</comment>
<accession>A0AAV4PLH0</accession>
<organism evidence="1 2">
    <name type="scientific">Caerostris darwini</name>
    <dbReference type="NCBI Taxonomy" id="1538125"/>
    <lineage>
        <taxon>Eukaryota</taxon>
        <taxon>Metazoa</taxon>
        <taxon>Ecdysozoa</taxon>
        <taxon>Arthropoda</taxon>
        <taxon>Chelicerata</taxon>
        <taxon>Arachnida</taxon>
        <taxon>Araneae</taxon>
        <taxon>Araneomorphae</taxon>
        <taxon>Entelegynae</taxon>
        <taxon>Araneoidea</taxon>
        <taxon>Araneidae</taxon>
        <taxon>Caerostris</taxon>
    </lineage>
</organism>
<gene>
    <name evidence="1" type="ORF">CDAR_550031</name>
</gene>
<dbReference type="Proteomes" id="UP001054837">
    <property type="component" value="Unassembled WGS sequence"/>
</dbReference>
<evidence type="ECO:0000313" key="2">
    <source>
        <dbReference type="Proteomes" id="UP001054837"/>
    </source>
</evidence>
<name>A0AAV4PLH0_9ARAC</name>
<reference evidence="1 2" key="1">
    <citation type="submission" date="2021-06" db="EMBL/GenBank/DDBJ databases">
        <title>Caerostris darwini draft genome.</title>
        <authorList>
            <person name="Kono N."/>
            <person name="Arakawa K."/>
        </authorList>
    </citation>
    <scope>NUCLEOTIDE SEQUENCE [LARGE SCALE GENOMIC DNA]</scope>
</reference>
<sequence>MSYSKSEKHSVVPMDSSQPRLVRVCCADVNTFFSPPNRQAWVKTVKPRRRKMSFTPDSHISPLKIIYLGGNKCSGFESPKRRFSPFSSFFQSSAVIRIHLEGRFAGDLFHSWLVLAKRTESWGCH</sequence>
<evidence type="ECO:0000313" key="1">
    <source>
        <dbReference type="EMBL" id="GIX96626.1"/>
    </source>
</evidence>
<dbReference type="EMBL" id="BPLQ01002951">
    <property type="protein sequence ID" value="GIX96626.1"/>
    <property type="molecule type" value="Genomic_DNA"/>
</dbReference>